<dbReference type="RefSeq" id="WP_101269209.1">
    <property type="nucleotide sequence ID" value="NZ_NWTK01000013.1"/>
</dbReference>
<dbReference type="SUPFAM" id="SSF46785">
    <property type="entry name" value="Winged helix' DNA-binding domain"/>
    <property type="match status" value="1"/>
</dbReference>
<dbReference type="GO" id="GO:0003677">
    <property type="term" value="F:DNA binding"/>
    <property type="evidence" value="ECO:0007669"/>
    <property type="project" value="UniProtKB-KW"/>
</dbReference>
<gene>
    <name evidence="6" type="ORF">COO20_18375</name>
</gene>
<dbReference type="InterPro" id="IPR058163">
    <property type="entry name" value="LysR-type_TF_proteobact-type"/>
</dbReference>
<dbReference type="Gene3D" id="3.40.190.290">
    <property type="match status" value="1"/>
</dbReference>
<dbReference type="PROSITE" id="PS50931">
    <property type="entry name" value="HTH_LYSR"/>
    <property type="match status" value="1"/>
</dbReference>
<comment type="similarity">
    <text evidence="1">Belongs to the LysR transcriptional regulatory family.</text>
</comment>
<accession>A0A2N3KMM2</accession>
<evidence type="ECO:0000256" key="3">
    <source>
        <dbReference type="ARBA" id="ARBA00023125"/>
    </source>
</evidence>
<dbReference type="OrthoDB" id="9812435at2"/>
<reference evidence="6 7" key="1">
    <citation type="submission" date="2017-09" db="EMBL/GenBank/DDBJ databases">
        <title>Biodiversity and function of Thalassospira species in the particle-attached aromatic-hydrocarbon-degrading consortia from the surface seawater of the South China Sea.</title>
        <authorList>
            <person name="Dong C."/>
            <person name="Liu R."/>
            <person name="Shao Z."/>
        </authorList>
    </citation>
    <scope>NUCLEOTIDE SEQUENCE [LARGE SCALE GENOMIC DNA]</scope>
    <source>
        <strain evidence="6 7">CSC1P2</strain>
    </source>
</reference>
<evidence type="ECO:0000256" key="1">
    <source>
        <dbReference type="ARBA" id="ARBA00009437"/>
    </source>
</evidence>
<dbReference type="GO" id="GO:0003700">
    <property type="term" value="F:DNA-binding transcription factor activity"/>
    <property type="evidence" value="ECO:0007669"/>
    <property type="project" value="InterPro"/>
</dbReference>
<dbReference type="Proteomes" id="UP000233597">
    <property type="component" value="Unassembled WGS sequence"/>
</dbReference>
<organism evidence="6 7">
    <name type="scientific">Thalassospira marina</name>
    <dbReference type="NCBI Taxonomy" id="2048283"/>
    <lineage>
        <taxon>Bacteria</taxon>
        <taxon>Pseudomonadati</taxon>
        <taxon>Pseudomonadota</taxon>
        <taxon>Alphaproteobacteria</taxon>
        <taxon>Rhodospirillales</taxon>
        <taxon>Thalassospiraceae</taxon>
        <taxon>Thalassospira</taxon>
    </lineage>
</organism>
<dbReference type="FunFam" id="1.10.10.10:FF:000001">
    <property type="entry name" value="LysR family transcriptional regulator"/>
    <property type="match status" value="1"/>
</dbReference>
<dbReference type="InterPro" id="IPR036388">
    <property type="entry name" value="WH-like_DNA-bd_sf"/>
</dbReference>
<evidence type="ECO:0000256" key="4">
    <source>
        <dbReference type="ARBA" id="ARBA00023163"/>
    </source>
</evidence>
<dbReference type="InterPro" id="IPR036390">
    <property type="entry name" value="WH_DNA-bd_sf"/>
</dbReference>
<name>A0A2N3KMM2_9PROT</name>
<protein>
    <submittedName>
        <fullName evidence="6">LysR family transcriptional regulator</fullName>
    </submittedName>
</protein>
<dbReference type="Gene3D" id="1.10.10.10">
    <property type="entry name" value="Winged helix-like DNA-binding domain superfamily/Winged helix DNA-binding domain"/>
    <property type="match status" value="1"/>
</dbReference>
<dbReference type="InterPro" id="IPR005119">
    <property type="entry name" value="LysR_subst-bd"/>
</dbReference>
<dbReference type="InterPro" id="IPR000847">
    <property type="entry name" value="LysR_HTH_N"/>
</dbReference>
<keyword evidence="2" id="KW-0805">Transcription regulation</keyword>
<dbReference type="PANTHER" id="PTHR30537:SF5">
    <property type="entry name" value="HTH-TYPE TRANSCRIPTIONAL ACTIVATOR TTDR-RELATED"/>
    <property type="match status" value="1"/>
</dbReference>
<evidence type="ECO:0000313" key="6">
    <source>
        <dbReference type="EMBL" id="PKR51811.1"/>
    </source>
</evidence>
<dbReference type="Pfam" id="PF03466">
    <property type="entry name" value="LysR_substrate"/>
    <property type="match status" value="1"/>
</dbReference>
<evidence type="ECO:0000256" key="2">
    <source>
        <dbReference type="ARBA" id="ARBA00023015"/>
    </source>
</evidence>
<dbReference type="EMBL" id="NWTK01000013">
    <property type="protein sequence ID" value="PKR51811.1"/>
    <property type="molecule type" value="Genomic_DNA"/>
</dbReference>
<dbReference type="PANTHER" id="PTHR30537">
    <property type="entry name" value="HTH-TYPE TRANSCRIPTIONAL REGULATOR"/>
    <property type="match status" value="1"/>
</dbReference>
<dbReference type="SUPFAM" id="SSF53850">
    <property type="entry name" value="Periplasmic binding protein-like II"/>
    <property type="match status" value="1"/>
</dbReference>
<sequence>MDRNLFENVQPFLAVAEHLSFTHAAAILGVTPTAISQAIRNLEQRHGVLLFQRTTRRVSLTEAGEHLYQALRQSAEEVQNAFAGLHDFSTRPTGTLRLTFTPLVMDMLIEPILPTFTKACPDVKLELSVSEGIVDIIADNFDAGIRLGAAIEKDMIAVKLSPELSWAVYGSPAYFQDHPRPQKPEDLLDHHAIHYRFVKSGMLHHWQFTRDKRDFTVAIPGAMTVNDRRSMLALAKRGLGLAYMSHAETHDAVLQGQLEPVLGKFITPEPGLYLYFPERSQSQPKLRAFIDIAVKYCNSPAFTGRFHE</sequence>
<dbReference type="AlphaFoldDB" id="A0A2N3KMM2"/>
<keyword evidence="3" id="KW-0238">DNA-binding</keyword>
<keyword evidence="4" id="KW-0804">Transcription</keyword>
<evidence type="ECO:0000313" key="7">
    <source>
        <dbReference type="Proteomes" id="UP000233597"/>
    </source>
</evidence>
<proteinExistence type="inferred from homology"/>
<feature type="domain" description="HTH lysR-type" evidence="5">
    <location>
        <begin position="12"/>
        <end position="61"/>
    </location>
</feature>
<evidence type="ECO:0000259" key="5">
    <source>
        <dbReference type="PROSITE" id="PS50931"/>
    </source>
</evidence>
<dbReference type="Pfam" id="PF00126">
    <property type="entry name" value="HTH_1"/>
    <property type="match status" value="1"/>
</dbReference>
<comment type="caution">
    <text evidence="6">The sequence shown here is derived from an EMBL/GenBank/DDBJ whole genome shotgun (WGS) entry which is preliminary data.</text>
</comment>